<organism evidence="1 2">
    <name type="scientific">Aspergillus parasiticus</name>
    <dbReference type="NCBI Taxonomy" id="5067"/>
    <lineage>
        <taxon>Eukaryota</taxon>
        <taxon>Fungi</taxon>
        <taxon>Dikarya</taxon>
        <taxon>Ascomycota</taxon>
        <taxon>Pezizomycotina</taxon>
        <taxon>Eurotiomycetes</taxon>
        <taxon>Eurotiomycetidae</taxon>
        <taxon>Eurotiales</taxon>
        <taxon>Aspergillaceae</taxon>
        <taxon>Aspergillus</taxon>
        <taxon>Aspergillus subgen. Circumdati</taxon>
    </lineage>
</organism>
<dbReference type="AlphaFoldDB" id="A0A5N6DSZ0"/>
<evidence type="ECO:0000313" key="2">
    <source>
        <dbReference type="Proteomes" id="UP000326532"/>
    </source>
</evidence>
<proteinExistence type="predicted"/>
<dbReference type="VEuPathDB" id="FungiDB:BDV34DRAFT_192017"/>
<keyword evidence="2" id="KW-1185">Reference proteome</keyword>
<accession>A0A5N6DSZ0</accession>
<reference evidence="1 2" key="1">
    <citation type="submission" date="2019-04" db="EMBL/GenBank/DDBJ databases">
        <title>Fungal friends and foes A comparative genomics study of 23 Aspergillus species from section Flavi.</title>
        <authorList>
            <consortium name="DOE Joint Genome Institute"/>
            <person name="Kjaerbolling I."/>
            <person name="Vesth T.C."/>
            <person name="Frisvad J.C."/>
            <person name="Nybo J.L."/>
            <person name="Theobald S."/>
            <person name="Kildgaard S."/>
            <person name="Petersen T.I."/>
            <person name="Kuo A."/>
            <person name="Sato A."/>
            <person name="Lyhne E.K."/>
            <person name="Kogle M.E."/>
            <person name="Wiebenga A."/>
            <person name="Kun R.S."/>
            <person name="Lubbers R.J."/>
            <person name="Makela M.R."/>
            <person name="Barry K."/>
            <person name="Chovatia M."/>
            <person name="Clum A."/>
            <person name="Daum C."/>
            <person name="Haridas S."/>
            <person name="He G."/>
            <person name="LaButti K."/>
            <person name="Lipzen A."/>
            <person name="Mondo S."/>
            <person name="Pangilinan J."/>
            <person name="Riley R."/>
            <person name="Salamov A."/>
            <person name="Simmons B.A."/>
            <person name="Magnuson J.K."/>
            <person name="Henrissat B."/>
            <person name="Mortensen U.H."/>
            <person name="Larsen T.O."/>
            <person name="De vries R.P."/>
            <person name="Grigoriev I.V."/>
            <person name="Machida M."/>
            <person name="Baker S.E."/>
            <person name="Andersen M.R."/>
        </authorList>
    </citation>
    <scope>NUCLEOTIDE SEQUENCE [LARGE SCALE GENOMIC DNA]</scope>
    <source>
        <strain evidence="1 2">CBS 117618</strain>
    </source>
</reference>
<protein>
    <submittedName>
        <fullName evidence="1">Uncharacterized protein</fullName>
    </submittedName>
</protein>
<gene>
    <name evidence="1" type="ORF">BDV34DRAFT_192017</name>
</gene>
<sequence>MPITLSLLHGALRCRAGNTYFGRQWVWLCLILSTDGFVFMVCSGNSNIEATSRPPLEMARLSCSSYQQLASRCLYKPQ</sequence>
<dbReference type="EMBL" id="ML734957">
    <property type="protein sequence ID" value="KAB8207280.1"/>
    <property type="molecule type" value="Genomic_DNA"/>
</dbReference>
<dbReference type="Proteomes" id="UP000326532">
    <property type="component" value="Unassembled WGS sequence"/>
</dbReference>
<evidence type="ECO:0000313" key="1">
    <source>
        <dbReference type="EMBL" id="KAB8207280.1"/>
    </source>
</evidence>
<name>A0A5N6DSZ0_ASPPA</name>